<dbReference type="Proteomes" id="UP001518872">
    <property type="component" value="Unassembled WGS sequence"/>
</dbReference>
<feature type="region of interest" description="Disordered" evidence="1">
    <location>
        <begin position="1"/>
        <end position="21"/>
    </location>
</feature>
<reference evidence="2 3" key="1">
    <citation type="submission" date="2021-02" db="EMBL/GenBank/DDBJ databases">
        <authorList>
            <person name="Ra J.-S."/>
        </authorList>
    </citation>
    <scope>NUCLEOTIDE SEQUENCE [LARGE SCALE GENOMIC DNA]</scope>
    <source>
        <strain evidence="2 3">MMS20-R1-14</strain>
    </source>
</reference>
<keyword evidence="3" id="KW-1185">Reference proteome</keyword>
<gene>
    <name evidence="2" type="ORF">JQX11_13565</name>
</gene>
<protein>
    <recommendedName>
        <fullName evidence="4">JAB domain-containing protein</fullName>
    </recommendedName>
</protein>
<evidence type="ECO:0000313" key="2">
    <source>
        <dbReference type="EMBL" id="MBM7077361.1"/>
    </source>
</evidence>
<dbReference type="RefSeq" id="WP_204925339.1">
    <property type="nucleotide sequence ID" value="NZ_JAFEUC010000006.1"/>
</dbReference>
<proteinExistence type="predicted"/>
<dbReference type="InterPro" id="IPR043863">
    <property type="entry name" value="DUF5825"/>
</dbReference>
<accession>A0ABS2ISP6</accession>
<comment type="caution">
    <text evidence="2">The sequence shown here is derived from an EMBL/GenBank/DDBJ whole genome shotgun (WGS) entry which is preliminary data.</text>
</comment>
<dbReference type="EMBL" id="JAFEUC010000006">
    <property type="protein sequence ID" value="MBM7077361.1"/>
    <property type="molecule type" value="Genomic_DNA"/>
</dbReference>
<evidence type="ECO:0000313" key="3">
    <source>
        <dbReference type="Proteomes" id="UP001518872"/>
    </source>
</evidence>
<organism evidence="2 3">
    <name type="scientific">Micromonospora humida</name>
    <dbReference type="NCBI Taxonomy" id="2809018"/>
    <lineage>
        <taxon>Bacteria</taxon>
        <taxon>Bacillati</taxon>
        <taxon>Actinomycetota</taxon>
        <taxon>Actinomycetes</taxon>
        <taxon>Micromonosporales</taxon>
        <taxon>Micromonosporaceae</taxon>
        <taxon>Micromonospora</taxon>
    </lineage>
</organism>
<feature type="region of interest" description="Disordered" evidence="1">
    <location>
        <begin position="227"/>
        <end position="252"/>
    </location>
</feature>
<evidence type="ECO:0000256" key="1">
    <source>
        <dbReference type="SAM" id="MobiDB-lite"/>
    </source>
</evidence>
<sequence>MSTSLTIDDLRAPGTPVPAGGRPATLTLDPAELPTSGEFVELLTRVPVGGVRLAEPVDLSTLPDRTAARIVALLRECSSIGVPVTWSLVLDAQRRHLVRHLDHLPAPVRATVRGSGTTAVDGWRSTRTFGLLHFRRGPGFLAVVDQRHRPVRRLVLDDPTRIDVFLRALPGCPWAELTAGPAEADAAHRLVDDGLLLRLGDHCVTLPVHMRSWPLGAALLGGTLASAGKKRDDASDPTDADPAPGGPGDLPRAVRFAPAAARRFVADAVREYRRCLDSRDADGVPHHPPRASALLFGQVDDAAITVTDIEFVPNVRGRDESVIAEFEERIAPRFGEVYRDTERGFWCADEGVLQAIKQHSVHGRELLGSVHSHPNWHEIGPPHERRQRLSEQPTGMDEYLFRQSGWPVNVIWYVRASGDRLIHRVAGWRPGPQGCEPLDVRLPAELRTEIEIEFPP</sequence>
<dbReference type="SUPFAM" id="SSF102712">
    <property type="entry name" value="JAB1/MPN domain"/>
    <property type="match status" value="1"/>
</dbReference>
<dbReference type="Gene3D" id="3.40.140.10">
    <property type="entry name" value="Cytidine Deaminase, domain 2"/>
    <property type="match status" value="1"/>
</dbReference>
<dbReference type="Pfam" id="PF19142">
    <property type="entry name" value="DUF5825"/>
    <property type="match status" value="1"/>
</dbReference>
<evidence type="ECO:0008006" key="4">
    <source>
        <dbReference type="Google" id="ProtNLM"/>
    </source>
</evidence>
<name>A0ABS2ISP6_9ACTN</name>